<dbReference type="OrthoDB" id="128076at2759"/>
<reference evidence="2" key="1">
    <citation type="submission" date="2017-03" db="EMBL/GenBank/DDBJ databases">
        <title>Phytopthora megakarya and P. palmivora, two closely related causual agents of cacao black pod achieved similar genome size and gene model numbers by different mechanisms.</title>
        <authorList>
            <person name="Ali S."/>
            <person name="Shao J."/>
            <person name="Larry D.J."/>
            <person name="Kronmiller B."/>
            <person name="Shen D."/>
            <person name="Strem M.D."/>
            <person name="Melnick R.L."/>
            <person name="Guiltinan M.J."/>
            <person name="Tyler B.M."/>
            <person name="Meinhardt L.W."/>
            <person name="Bailey B.A."/>
        </authorList>
    </citation>
    <scope>NUCLEOTIDE SEQUENCE [LARGE SCALE GENOMIC DNA]</scope>
    <source>
        <strain evidence="2">zdho120</strain>
    </source>
</reference>
<dbReference type="Proteomes" id="UP000198211">
    <property type="component" value="Unassembled WGS sequence"/>
</dbReference>
<proteinExistence type="predicted"/>
<dbReference type="AlphaFoldDB" id="A0A225WJD8"/>
<gene>
    <name evidence="1" type="ORF">PHMEG_0008844</name>
</gene>
<name>A0A225WJD8_9STRA</name>
<protein>
    <submittedName>
        <fullName evidence="1">Uncharacterized protein</fullName>
    </submittedName>
</protein>
<dbReference type="EMBL" id="NBNE01000786">
    <property type="protein sequence ID" value="OWZ17239.1"/>
    <property type="molecule type" value="Genomic_DNA"/>
</dbReference>
<sequence length="82" mass="8929">MTSPNVSTTTPPSAFYAFFPWCQNHLIERGWGRLDEEAAGYLRSWGLIQTGVAPDVGASIKRLLDAVPVARITKARLIEAAA</sequence>
<accession>A0A225WJD8</accession>
<evidence type="ECO:0000313" key="2">
    <source>
        <dbReference type="Proteomes" id="UP000198211"/>
    </source>
</evidence>
<organism evidence="1 2">
    <name type="scientific">Phytophthora megakarya</name>
    <dbReference type="NCBI Taxonomy" id="4795"/>
    <lineage>
        <taxon>Eukaryota</taxon>
        <taxon>Sar</taxon>
        <taxon>Stramenopiles</taxon>
        <taxon>Oomycota</taxon>
        <taxon>Peronosporomycetes</taxon>
        <taxon>Peronosporales</taxon>
        <taxon>Peronosporaceae</taxon>
        <taxon>Phytophthora</taxon>
    </lineage>
</organism>
<evidence type="ECO:0000313" key="1">
    <source>
        <dbReference type="EMBL" id="OWZ17239.1"/>
    </source>
</evidence>
<keyword evidence="2" id="KW-1185">Reference proteome</keyword>
<comment type="caution">
    <text evidence="1">The sequence shown here is derived from an EMBL/GenBank/DDBJ whole genome shotgun (WGS) entry which is preliminary data.</text>
</comment>